<proteinExistence type="predicted"/>
<accession>A0A9X1S278</accession>
<feature type="region of interest" description="Disordered" evidence="1">
    <location>
        <begin position="81"/>
        <end position="111"/>
    </location>
</feature>
<evidence type="ECO:0000256" key="1">
    <source>
        <dbReference type="SAM" id="MobiDB-lite"/>
    </source>
</evidence>
<dbReference type="Proteomes" id="UP001139354">
    <property type="component" value="Unassembled WGS sequence"/>
</dbReference>
<gene>
    <name evidence="2" type="ORF">KEC57_00270</name>
</gene>
<keyword evidence="3" id="KW-1185">Reference proteome</keyword>
<comment type="caution">
    <text evidence="2">The sequence shown here is derived from an EMBL/GenBank/DDBJ whole genome shotgun (WGS) entry which is preliminary data.</text>
</comment>
<evidence type="ECO:0000313" key="3">
    <source>
        <dbReference type="Proteomes" id="UP001139354"/>
    </source>
</evidence>
<name>A0A9X1S278_9MICO</name>
<dbReference type="EMBL" id="JAGTTN010000001">
    <property type="protein sequence ID" value="MCC2030613.1"/>
    <property type="molecule type" value="Genomic_DNA"/>
</dbReference>
<organism evidence="2 3">
    <name type="scientific">Microbacterium allomyrinae</name>
    <dbReference type="NCBI Taxonomy" id="2830666"/>
    <lineage>
        <taxon>Bacteria</taxon>
        <taxon>Bacillati</taxon>
        <taxon>Actinomycetota</taxon>
        <taxon>Actinomycetes</taxon>
        <taxon>Micrococcales</taxon>
        <taxon>Microbacteriaceae</taxon>
        <taxon>Microbacterium</taxon>
    </lineage>
</organism>
<protein>
    <recommendedName>
        <fullName evidence="4">Tail assembly chaperone</fullName>
    </recommendedName>
</protein>
<evidence type="ECO:0008006" key="4">
    <source>
        <dbReference type="Google" id="ProtNLM"/>
    </source>
</evidence>
<sequence length="111" mass="12046">MAKLVLADGRTIPVVSPTLWDGVEVERETGWDRKKYAEMMKSANVQTAFSIFASMRRAGSPVPFLSIMERTDLIQRIVAQPGDIARAEQESEGEQEPDPQGSATPVAAVAG</sequence>
<evidence type="ECO:0000313" key="2">
    <source>
        <dbReference type="EMBL" id="MCC2030613.1"/>
    </source>
</evidence>
<reference evidence="2" key="1">
    <citation type="submission" date="2021-04" db="EMBL/GenBank/DDBJ databases">
        <title>Microbacterium tenobrionis sp. nov. and Microbacterium allomyrinae sp. nov., isolated from larvae of Tenobrio molitor and Allomyrina dichotoma, respectively.</title>
        <authorList>
            <person name="Lee S.D."/>
        </authorList>
    </citation>
    <scope>NUCLEOTIDE SEQUENCE</scope>
    <source>
        <strain evidence="2">BWT-G7</strain>
    </source>
</reference>
<dbReference type="RefSeq" id="WP_229382523.1">
    <property type="nucleotide sequence ID" value="NZ_JAGTTN010000001.1"/>
</dbReference>
<dbReference type="AlphaFoldDB" id="A0A9X1S278"/>